<evidence type="ECO:0000313" key="10">
    <source>
        <dbReference type="Proteomes" id="UP000515121"/>
    </source>
</evidence>
<gene>
    <name evidence="11" type="primary">LOC111275986</name>
</gene>
<feature type="domain" description="R13L1/DRL21-like LRR repeat region" evidence="9">
    <location>
        <begin position="692"/>
        <end position="818"/>
    </location>
</feature>
<dbReference type="GO" id="GO:0051707">
    <property type="term" value="P:response to other organism"/>
    <property type="evidence" value="ECO:0007669"/>
    <property type="project" value="UniProtKB-ARBA"/>
</dbReference>
<keyword evidence="2" id="KW-0677">Repeat</keyword>
<sequence>MSVIGEAALKAFVDGLFRKLSSSEFLNFVTEKQVRKELKKWENILRDIRAVLDDAEEKQMKDQYVKNWLADLQDLAYDVDDILDEFSTQALGRKLKSKEESKVQKIIPSRFSPTTFMFNNKMMSKIKEISVRVNDIAAKKTQFELRDINDGARSNRMKQRLQPTSLVDETHVYGRQKEKAAIIELLLSNDGGDNAVSVIPIVGMGGIGKTTLAQLVYNDNGVKSCFDHQAWVCVSEDFDAVAITNTILQSISTKCCTDTNDLNLLQVKLKEKLSGKKTLLVLDDIWNENYDDLTILLSPFGVGTKILVTTRSLNVSSILGTVKTSPLQQLSEADSLSIFTQHALRASDFSGHPELKEVGENIVKKCDGLPLAAKAIGGLLRTSLDPEVWKAISKSEIWDIPEEKCGVIPALRLSYHHLPPYLKRCFAYCSILPKDYEFGEEEVILLWKSEGFLQGAGPKTQTEDLGSQYFRDLVSRSFFLTSDRCRSRFVMHDLVNDLAQMVAGGICCKLEDNKELKFQIVLDIHLMFAACSGMKKFEAFDQTKHLRTFLSFSPVLKWSIFRRCSYIANNVLFDLLPKLTCLRVLSLKDYHIIELPNIFQKLRHLRYLDFSHTAIKSLPDSVCTLYNLETLLLYECDKLEKLPSNLPTLVNLYVLEMTGAISMKGMPFGIGKLTNLGRLSNFVLGKGDGHQIQELGNLLNLKDKLSISGLENIVSAQDAWEAKLIDKSGLDTLKLKWSTEFVDNRNKEVEEEVLNVLEPHRMLTELLIENYGGTKFPIWMNSSLQNLSSLTLNNCKNCIALPSIGKLPLLKILFIGGMDELNKVGIEFYGENQSNAFASLQRLCFKDMPKWKEWLVDEQVLKFPSLVELFIVNCPQLLGTLPNHLHSLKKLRIHGCTQLVVSLSGLPLLNELQINECAELVLRDNADFLLIKNLYLSKIQKFSTPIERLVSTSTTLESCKIYSCKGLTFSLVKEMGLSRSLRNLEIFNSPQLVFLEPDEVEESEDDELLQVGNLCNDGPLRVWICGINIESLRIRKHFLTFLSEMRIEKCPNIVSFAKSNLPPALKMLTIRDCMNLRCLVDEGENISMTDTCILEHLEISECPSLMSLSLPVRLQHLNIRGCSKLASLSASGKLPTGLKQLKLFSCPELESVAQAIEENCGLESIYIGWCGIKSLPQGLDKLNHLQKIEIRGCQNLVSLTGFLPTANLTELLIYNCENLRALPNCMLNLTSLQELEVQNDSGDQIFIPEKGISTNLTALIISVPRNYESLLEWGLHRFTSLVQLQVTGIGCPDLVSFPPEEMGMMLPTSLTDLTIENFKNLKCLSSKGFQNLTSLDYLCIFNCPKVTSLPEKDMLLSLLDLHIGYCPLLMKECQRDKGREWSKIAHIPRVEFHDEEFDA</sequence>
<dbReference type="PANTHER" id="PTHR36766:SF51">
    <property type="entry name" value="DISEASE RESISTANCE RPP13-LIKE PROTEIN 1"/>
    <property type="match status" value="1"/>
</dbReference>
<evidence type="ECO:0000259" key="7">
    <source>
        <dbReference type="Pfam" id="PF18052"/>
    </source>
</evidence>
<dbReference type="Gene3D" id="1.20.5.4130">
    <property type="match status" value="1"/>
</dbReference>
<dbReference type="InterPro" id="IPR038005">
    <property type="entry name" value="RX-like_CC"/>
</dbReference>
<dbReference type="PRINTS" id="PR00364">
    <property type="entry name" value="DISEASERSIST"/>
</dbReference>
<evidence type="ECO:0000256" key="1">
    <source>
        <dbReference type="ARBA" id="ARBA00022614"/>
    </source>
</evidence>
<keyword evidence="4" id="KW-0611">Plant defense</keyword>
<dbReference type="InterPro" id="IPR041118">
    <property type="entry name" value="Rx_N"/>
</dbReference>
<dbReference type="InterPro" id="IPR032675">
    <property type="entry name" value="LRR_dom_sf"/>
</dbReference>
<feature type="domain" description="Disease resistance N-terminal" evidence="7">
    <location>
        <begin position="13"/>
        <end position="100"/>
    </location>
</feature>
<dbReference type="InterPro" id="IPR056789">
    <property type="entry name" value="LRR_R13L1-DRL21"/>
</dbReference>
<keyword evidence="5" id="KW-0067">ATP-binding</keyword>
<dbReference type="Gene3D" id="3.40.50.300">
    <property type="entry name" value="P-loop containing nucleotide triphosphate hydrolases"/>
    <property type="match status" value="1"/>
</dbReference>
<keyword evidence="3" id="KW-0547">Nucleotide-binding</keyword>
<reference evidence="11" key="1">
    <citation type="submission" date="2025-08" db="UniProtKB">
        <authorList>
            <consortium name="RefSeq"/>
        </authorList>
    </citation>
    <scope>IDENTIFICATION</scope>
    <source>
        <tissue evidence="11">Fruit stalk</tissue>
    </source>
</reference>
<dbReference type="Pfam" id="PF18052">
    <property type="entry name" value="Rx_N"/>
    <property type="match status" value="1"/>
</dbReference>
<dbReference type="GO" id="GO:0006952">
    <property type="term" value="P:defense response"/>
    <property type="evidence" value="ECO:0007669"/>
    <property type="project" value="UniProtKB-KW"/>
</dbReference>
<protein>
    <submittedName>
        <fullName evidence="11">LOW QUALITY PROTEIN: disease resistance protein RGA2-like</fullName>
    </submittedName>
</protein>
<name>A0A6P5WNU3_DURZI</name>
<dbReference type="GeneID" id="111275986"/>
<dbReference type="SUPFAM" id="SSF52058">
    <property type="entry name" value="L domain-like"/>
    <property type="match status" value="2"/>
</dbReference>
<evidence type="ECO:0000256" key="2">
    <source>
        <dbReference type="ARBA" id="ARBA00022737"/>
    </source>
</evidence>
<dbReference type="OrthoDB" id="1394818at2759"/>
<dbReference type="Gene3D" id="1.10.10.10">
    <property type="entry name" value="Winged helix-like DNA-binding domain superfamily/Winged helix DNA-binding domain"/>
    <property type="match status" value="1"/>
</dbReference>
<feature type="domain" description="NB-ARC" evidence="6">
    <location>
        <begin position="176"/>
        <end position="346"/>
    </location>
</feature>
<evidence type="ECO:0000259" key="9">
    <source>
        <dbReference type="Pfam" id="PF25019"/>
    </source>
</evidence>
<dbReference type="InterPro" id="IPR042197">
    <property type="entry name" value="Apaf_helical"/>
</dbReference>
<dbReference type="GO" id="GO:0043531">
    <property type="term" value="F:ADP binding"/>
    <property type="evidence" value="ECO:0007669"/>
    <property type="project" value="InterPro"/>
</dbReference>
<keyword evidence="1" id="KW-0433">Leucine-rich repeat</keyword>
<dbReference type="PANTHER" id="PTHR36766">
    <property type="entry name" value="PLANT BROAD-SPECTRUM MILDEW RESISTANCE PROTEIN RPW8"/>
    <property type="match status" value="1"/>
</dbReference>
<evidence type="ECO:0000256" key="3">
    <source>
        <dbReference type="ARBA" id="ARBA00022741"/>
    </source>
</evidence>
<dbReference type="GO" id="GO:0005524">
    <property type="term" value="F:ATP binding"/>
    <property type="evidence" value="ECO:0007669"/>
    <property type="project" value="UniProtKB-KW"/>
</dbReference>
<dbReference type="InterPro" id="IPR036388">
    <property type="entry name" value="WH-like_DNA-bd_sf"/>
</dbReference>
<organism evidence="10 11">
    <name type="scientific">Durio zibethinus</name>
    <name type="common">Durian</name>
    <dbReference type="NCBI Taxonomy" id="66656"/>
    <lineage>
        <taxon>Eukaryota</taxon>
        <taxon>Viridiplantae</taxon>
        <taxon>Streptophyta</taxon>
        <taxon>Embryophyta</taxon>
        <taxon>Tracheophyta</taxon>
        <taxon>Spermatophyta</taxon>
        <taxon>Magnoliopsida</taxon>
        <taxon>eudicotyledons</taxon>
        <taxon>Gunneridae</taxon>
        <taxon>Pentapetalae</taxon>
        <taxon>rosids</taxon>
        <taxon>malvids</taxon>
        <taxon>Malvales</taxon>
        <taxon>Malvaceae</taxon>
        <taxon>Helicteroideae</taxon>
        <taxon>Durio</taxon>
    </lineage>
</organism>
<evidence type="ECO:0000313" key="11">
    <source>
        <dbReference type="RefSeq" id="XP_022717402.1"/>
    </source>
</evidence>
<dbReference type="CDD" id="cd14798">
    <property type="entry name" value="RX-CC_like"/>
    <property type="match status" value="1"/>
</dbReference>
<evidence type="ECO:0000256" key="5">
    <source>
        <dbReference type="ARBA" id="ARBA00022840"/>
    </source>
</evidence>
<dbReference type="Gene3D" id="3.80.10.10">
    <property type="entry name" value="Ribonuclease Inhibitor"/>
    <property type="match status" value="3"/>
</dbReference>
<dbReference type="Pfam" id="PF23559">
    <property type="entry name" value="WHD_DRP"/>
    <property type="match status" value="1"/>
</dbReference>
<dbReference type="RefSeq" id="XP_022717402.1">
    <property type="nucleotide sequence ID" value="XM_022861667.1"/>
</dbReference>
<evidence type="ECO:0000259" key="8">
    <source>
        <dbReference type="Pfam" id="PF23559"/>
    </source>
</evidence>
<dbReference type="Pfam" id="PF25019">
    <property type="entry name" value="LRR_R13L1-DRL21"/>
    <property type="match status" value="1"/>
</dbReference>
<proteinExistence type="predicted"/>
<dbReference type="InterPro" id="IPR058922">
    <property type="entry name" value="WHD_DRP"/>
</dbReference>
<dbReference type="InterPro" id="IPR002182">
    <property type="entry name" value="NB-ARC"/>
</dbReference>
<dbReference type="Gene3D" id="1.10.8.430">
    <property type="entry name" value="Helical domain of apoptotic protease-activating factors"/>
    <property type="match status" value="1"/>
</dbReference>
<evidence type="ECO:0000259" key="6">
    <source>
        <dbReference type="Pfam" id="PF00931"/>
    </source>
</evidence>
<accession>A0A6P5WNU3</accession>
<feature type="domain" description="Disease resistance protein winged helix" evidence="8">
    <location>
        <begin position="431"/>
        <end position="499"/>
    </location>
</feature>
<dbReference type="InterPro" id="IPR027417">
    <property type="entry name" value="P-loop_NTPase"/>
</dbReference>
<dbReference type="Proteomes" id="UP000515121">
    <property type="component" value="Unplaced"/>
</dbReference>
<evidence type="ECO:0000256" key="4">
    <source>
        <dbReference type="ARBA" id="ARBA00022821"/>
    </source>
</evidence>
<keyword evidence="10" id="KW-1185">Reference proteome</keyword>
<dbReference type="Pfam" id="PF00931">
    <property type="entry name" value="NB-ARC"/>
    <property type="match status" value="1"/>
</dbReference>
<dbReference type="SUPFAM" id="SSF52540">
    <property type="entry name" value="P-loop containing nucleoside triphosphate hydrolases"/>
    <property type="match status" value="1"/>
</dbReference>
<dbReference type="KEGG" id="dzi:111275986"/>